<dbReference type="InterPro" id="IPR030678">
    <property type="entry name" value="Peptide/Ni-bd"/>
</dbReference>
<proteinExistence type="inferred from homology"/>
<evidence type="ECO:0000313" key="6">
    <source>
        <dbReference type="EMBL" id="OIO18407.1"/>
    </source>
</evidence>
<evidence type="ECO:0000256" key="1">
    <source>
        <dbReference type="ARBA" id="ARBA00005695"/>
    </source>
</evidence>
<dbReference type="Gene3D" id="3.10.105.10">
    <property type="entry name" value="Dipeptide-binding Protein, Domain 3"/>
    <property type="match status" value="2"/>
</dbReference>
<sequence length="671" mass="76977">MFSFFKKTWQIIVKNLKRNHNSDRLEKDDLTLMKKMRKSNFLSIRQFFNINKVLSGSEKLVFFSALIMLLVSVVWCLNVLSNRYGVEVPKVGGDYVEGVLGSPQLINPLFSSLNEVDQDLVNMIYTGLMRYDKNRNLVPDLASSYDISADKKEYTFKLRQGVFWHDSQKFTVDDVIFTFDTIQDSLVGSPFKVSFDNIKIEKIDDDTIKFILNEAFPSFLSTLTIGILPQHIWSGVSPDKIKLAQRNLQPIGTGPFMFSKLIKNSSGVINKVTLSRFVDFYRQPAYLKTFSFVFYNDYDGPDGLVTALREQKIDGMSFVPFEYRDKVTRKHIDLHTLKLPQYTALFYNMNKDVLGEQEVRLALSEAIDKTRIVNDVLNNEAQLINGPILEGFPGFDSNLSGVNFSVDEANKLLDKYYPRISTEDYHTLLVNNQVLAFKEQTKITSTTIESITNTSTVLDVTNTTNLDEIKKQIVDQVNNSLDEAQLFYRYTDKNDKSKIVELNLVTSANLEYTKIAQLISGYLQDVGIKVNVKLVDSNDFVRQVLKTHDYDILLYGVIVGSDPDQYPFWHSSQINYPGLNFSGYAKRSVDDLLDKIRSTKDNNELATEYSDLQKTILADVPAIFLFVPTYTYALSDSIHNFDVERIAHPADRLVNVAEWYIKNKKIWKFQR</sequence>
<gene>
    <name evidence="6" type="ORF">AUJ23_03835</name>
</gene>
<feature type="domain" description="Solute-binding protein family 5" evidence="5">
    <location>
        <begin position="137"/>
        <end position="415"/>
    </location>
</feature>
<dbReference type="GO" id="GO:1904680">
    <property type="term" value="F:peptide transmembrane transporter activity"/>
    <property type="evidence" value="ECO:0007669"/>
    <property type="project" value="TreeGrafter"/>
</dbReference>
<evidence type="ECO:0000256" key="4">
    <source>
        <dbReference type="SAM" id="Phobius"/>
    </source>
</evidence>
<comment type="similarity">
    <text evidence="1">Belongs to the bacterial solute-binding protein 5 family.</text>
</comment>
<dbReference type="EMBL" id="MNVC01000045">
    <property type="protein sequence ID" value="OIO18407.1"/>
    <property type="molecule type" value="Genomic_DNA"/>
</dbReference>
<evidence type="ECO:0000256" key="2">
    <source>
        <dbReference type="ARBA" id="ARBA00022448"/>
    </source>
</evidence>
<keyword evidence="3" id="KW-0732">Signal</keyword>
<keyword evidence="4" id="KW-0472">Membrane</keyword>
<protein>
    <recommendedName>
        <fullName evidence="5">Solute-binding protein family 5 domain-containing protein</fullName>
    </recommendedName>
</protein>
<dbReference type="SUPFAM" id="SSF53850">
    <property type="entry name" value="Periplasmic binding protein-like II"/>
    <property type="match status" value="1"/>
</dbReference>
<dbReference type="Pfam" id="PF00496">
    <property type="entry name" value="SBP_bac_5"/>
    <property type="match status" value="1"/>
</dbReference>
<dbReference type="PANTHER" id="PTHR30290">
    <property type="entry name" value="PERIPLASMIC BINDING COMPONENT OF ABC TRANSPORTER"/>
    <property type="match status" value="1"/>
</dbReference>
<accession>A0A1J4U833</accession>
<evidence type="ECO:0000259" key="5">
    <source>
        <dbReference type="Pfam" id="PF00496"/>
    </source>
</evidence>
<dbReference type="GO" id="GO:0015833">
    <property type="term" value="P:peptide transport"/>
    <property type="evidence" value="ECO:0007669"/>
    <property type="project" value="TreeGrafter"/>
</dbReference>
<dbReference type="PANTHER" id="PTHR30290:SF9">
    <property type="entry name" value="OLIGOPEPTIDE-BINDING PROTEIN APPA"/>
    <property type="match status" value="1"/>
</dbReference>
<name>A0A1J4U833_9BACT</name>
<dbReference type="InterPro" id="IPR000914">
    <property type="entry name" value="SBP_5_dom"/>
</dbReference>
<dbReference type="Gene3D" id="3.40.190.10">
    <property type="entry name" value="Periplasmic binding protein-like II"/>
    <property type="match status" value="2"/>
</dbReference>
<organism evidence="6 7">
    <name type="scientific">Candidatus Magasanikbacteria bacterium CG1_02_32_51</name>
    <dbReference type="NCBI Taxonomy" id="1805238"/>
    <lineage>
        <taxon>Bacteria</taxon>
        <taxon>Candidatus Magasanikiibacteriota</taxon>
    </lineage>
</organism>
<dbReference type="STRING" id="1805238.AUJ23_03835"/>
<dbReference type="GO" id="GO:0043190">
    <property type="term" value="C:ATP-binding cassette (ABC) transporter complex"/>
    <property type="evidence" value="ECO:0007669"/>
    <property type="project" value="InterPro"/>
</dbReference>
<dbReference type="Proteomes" id="UP000181941">
    <property type="component" value="Unassembled WGS sequence"/>
</dbReference>
<comment type="caution">
    <text evidence="6">The sequence shown here is derived from an EMBL/GenBank/DDBJ whole genome shotgun (WGS) entry which is preliminary data.</text>
</comment>
<reference evidence="6 7" key="1">
    <citation type="journal article" date="2016" name="Environ. Microbiol.">
        <title>Genomic resolution of a cold subsurface aquifer community provides metabolic insights for novel microbes adapted to high CO concentrations.</title>
        <authorList>
            <person name="Probst A.J."/>
            <person name="Castelle C.J."/>
            <person name="Singh A."/>
            <person name="Brown C.T."/>
            <person name="Anantharaman K."/>
            <person name="Sharon I."/>
            <person name="Hug L.A."/>
            <person name="Burstein D."/>
            <person name="Emerson J.B."/>
            <person name="Thomas B.C."/>
            <person name="Banfield J.F."/>
        </authorList>
    </citation>
    <scope>NUCLEOTIDE SEQUENCE [LARGE SCALE GENOMIC DNA]</scope>
    <source>
        <strain evidence="6">CG1_02_32_51</strain>
    </source>
</reference>
<dbReference type="Gene3D" id="3.90.76.10">
    <property type="entry name" value="Dipeptide-binding Protein, Domain 1"/>
    <property type="match status" value="1"/>
</dbReference>
<keyword evidence="4" id="KW-1133">Transmembrane helix</keyword>
<keyword evidence="2" id="KW-0813">Transport</keyword>
<dbReference type="AlphaFoldDB" id="A0A1J4U833"/>
<evidence type="ECO:0000313" key="7">
    <source>
        <dbReference type="Proteomes" id="UP000181941"/>
    </source>
</evidence>
<feature type="transmembrane region" description="Helical" evidence="4">
    <location>
        <begin position="60"/>
        <end position="80"/>
    </location>
</feature>
<dbReference type="PIRSF" id="PIRSF002741">
    <property type="entry name" value="MppA"/>
    <property type="match status" value="1"/>
</dbReference>
<dbReference type="GO" id="GO:0042597">
    <property type="term" value="C:periplasmic space"/>
    <property type="evidence" value="ECO:0007669"/>
    <property type="project" value="UniProtKB-ARBA"/>
</dbReference>
<evidence type="ECO:0000256" key="3">
    <source>
        <dbReference type="ARBA" id="ARBA00022729"/>
    </source>
</evidence>
<keyword evidence="4" id="KW-0812">Transmembrane</keyword>
<dbReference type="InterPro" id="IPR039424">
    <property type="entry name" value="SBP_5"/>
</dbReference>